<dbReference type="Pfam" id="PF04055">
    <property type="entry name" value="Radical_SAM"/>
    <property type="match status" value="1"/>
</dbReference>
<name>A0ABX5LMS5_9BACT</name>
<keyword evidence="2" id="KW-0949">S-adenosyl-L-methionine</keyword>
<dbReference type="SFLD" id="SFLDG01065">
    <property type="entry name" value="anaerobic_coproporphyrinogen-I"/>
    <property type="match status" value="1"/>
</dbReference>
<dbReference type="PANTHER" id="PTHR13932">
    <property type="entry name" value="COPROPORPHYRINIGEN III OXIDASE"/>
    <property type="match status" value="1"/>
</dbReference>
<evidence type="ECO:0000256" key="2">
    <source>
        <dbReference type="RuleBase" id="RU364116"/>
    </source>
</evidence>
<gene>
    <name evidence="4" type="ORF">B0H50_1034</name>
</gene>
<dbReference type="SMART" id="SM00729">
    <property type="entry name" value="Elp3"/>
    <property type="match status" value="1"/>
</dbReference>
<keyword evidence="2" id="KW-0479">Metal-binding</keyword>
<comment type="caution">
    <text evidence="4">The sequence shown here is derived from an EMBL/GenBank/DDBJ whole genome shotgun (WGS) entry which is preliminary data.</text>
</comment>
<dbReference type="InterPro" id="IPR004559">
    <property type="entry name" value="HemW-like"/>
</dbReference>
<dbReference type="Gene3D" id="3.80.30.20">
    <property type="entry name" value="tm_1862 like domain"/>
    <property type="match status" value="1"/>
</dbReference>
<dbReference type="InterPro" id="IPR058240">
    <property type="entry name" value="rSAM_sf"/>
</dbReference>
<dbReference type="SFLD" id="SFLDF00562">
    <property type="entry name" value="HemN-like__clustered_with_heat"/>
    <property type="match status" value="1"/>
</dbReference>
<comment type="subcellular location">
    <subcellularLocation>
        <location evidence="2">Cytoplasm</location>
    </subcellularLocation>
</comment>
<evidence type="ECO:0000256" key="1">
    <source>
        <dbReference type="ARBA" id="ARBA00006100"/>
    </source>
</evidence>
<keyword evidence="2" id="KW-0411">Iron-sulfur</keyword>
<dbReference type="NCBIfam" id="TIGR00539">
    <property type="entry name" value="hemN_rel"/>
    <property type="match status" value="1"/>
</dbReference>
<keyword evidence="2" id="KW-0004">4Fe-4S</keyword>
<keyword evidence="5" id="KW-1185">Reference proteome</keyword>
<accession>A0ABX5LMS5</accession>
<dbReference type="PROSITE" id="PS51918">
    <property type="entry name" value="RADICAL_SAM"/>
    <property type="match status" value="1"/>
</dbReference>
<organism evidence="4 5">
    <name type="scientific">Hallerella porci</name>
    <dbReference type="NCBI Taxonomy" id="1945871"/>
    <lineage>
        <taxon>Bacteria</taxon>
        <taxon>Pseudomonadati</taxon>
        <taxon>Fibrobacterota</taxon>
        <taxon>Fibrobacteria</taxon>
        <taxon>Fibrobacterales</taxon>
        <taxon>Fibrobacteraceae</taxon>
        <taxon>Hallerella</taxon>
    </lineage>
</organism>
<dbReference type="CDD" id="cd01335">
    <property type="entry name" value="Radical_SAM"/>
    <property type="match status" value="1"/>
</dbReference>
<protein>
    <recommendedName>
        <fullName evidence="2">Heme chaperone HemW</fullName>
    </recommendedName>
</protein>
<dbReference type="EMBL" id="QGHD01000003">
    <property type="protein sequence ID" value="PWL03712.1"/>
    <property type="molecule type" value="Genomic_DNA"/>
</dbReference>
<keyword evidence="2" id="KW-0143">Chaperone</keyword>
<reference evidence="4 5" key="1">
    <citation type="submission" date="2018-05" db="EMBL/GenBank/DDBJ databases">
        <title>Animal gut microbial communities from fecal samples from Wisconsin, USA.</title>
        <authorList>
            <person name="Neumann A."/>
        </authorList>
    </citation>
    <scope>NUCLEOTIDE SEQUENCE [LARGE SCALE GENOMIC DNA]</scope>
    <source>
        <strain evidence="4 5">UWS4</strain>
    </source>
</reference>
<dbReference type="RefSeq" id="WP_109587191.1">
    <property type="nucleotide sequence ID" value="NZ_QGHD01000003.1"/>
</dbReference>
<keyword evidence="2" id="KW-0963">Cytoplasm</keyword>
<dbReference type="PANTHER" id="PTHR13932:SF5">
    <property type="entry name" value="RADICAL S-ADENOSYL METHIONINE DOMAIN-CONTAINING PROTEIN 1, MITOCHONDRIAL"/>
    <property type="match status" value="1"/>
</dbReference>
<dbReference type="SUPFAM" id="SSF102114">
    <property type="entry name" value="Radical SAM enzymes"/>
    <property type="match status" value="1"/>
</dbReference>
<dbReference type="Proteomes" id="UP000245523">
    <property type="component" value="Unassembled WGS sequence"/>
</dbReference>
<sequence>MNSLYVHIPFCSKICGYCDFSTVGGAPRLFAEYVDLLLREAEERFAKAGNFVQNFQTVYFGGGTPSVLPLKEFSRLVRGLENLGVKFSQMREVDWECNPDSATEEIVENAISLGVNRISLGIQSFDNRILAEIGRRGSAEQAREALQRLQNFQKSSKSLRLTADLMFWLPKQTLEDFERDVKELADSGIGHVSFYGLILNPKTVLGKKFAQKKLDLDEDLYPKMYRAGVKILENAGIERYEVSNFAKIGEESLHNRNYWLRGEYIGLGPSAHSFRESVRAAAPAKFNAWKNWVLAGAEESAMEIDRLGKQERIEEKIWLSLRTREGLDLQRLEFEEFTKIPEQKIASWEEKGYLKRDENRLILQGDGWLWMDEIVSDFI</sequence>
<dbReference type="InterPro" id="IPR007197">
    <property type="entry name" value="rSAM"/>
</dbReference>
<dbReference type="InterPro" id="IPR006638">
    <property type="entry name" value="Elp3/MiaA/NifB-like_rSAM"/>
</dbReference>
<evidence type="ECO:0000313" key="4">
    <source>
        <dbReference type="EMBL" id="PWL03712.1"/>
    </source>
</evidence>
<comment type="similarity">
    <text evidence="1">Belongs to the anaerobic coproporphyrinogen-III oxidase family. HemW subfamily.</text>
</comment>
<evidence type="ECO:0000259" key="3">
    <source>
        <dbReference type="PROSITE" id="PS51918"/>
    </source>
</evidence>
<comment type="function">
    <text evidence="2">Probably acts as a heme chaperone, transferring heme to an unknown acceptor. Binds one molecule of heme per monomer, possibly covalently. Binds 1 [4Fe-4S] cluster. The cluster is coordinated with 3 cysteines and an exchangeable S-adenosyl-L-methionine.</text>
</comment>
<dbReference type="InterPro" id="IPR034505">
    <property type="entry name" value="Coproporphyrinogen-III_oxidase"/>
</dbReference>
<dbReference type="InterPro" id="IPR010723">
    <property type="entry name" value="HemN_C"/>
</dbReference>
<proteinExistence type="inferred from homology"/>
<evidence type="ECO:0000313" key="5">
    <source>
        <dbReference type="Proteomes" id="UP000245523"/>
    </source>
</evidence>
<dbReference type="SFLD" id="SFLDG01082">
    <property type="entry name" value="B12-binding_domain_containing"/>
    <property type="match status" value="1"/>
</dbReference>
<dbReference type="SFLD" id="SFLDS00029">
    <property type="entry name" value="Radical_SAM"/>
    <property type="match status" value="1"/>
</dbReference>
<dbReference type="InterPro" id="IPR023404">
    <property type="entry name" value="rSAM_horseshoe"/>
</dbReference>
<keyword evidence="2" id="KW-0349">Heme</keyword>
<feature type="domain" description="Radical SAM core" evidence="3">
    <location>
        <begin position="1"/>
        <end position="238"/>
    </location>
</feature>
<dbReference type="Pfam" id="PF06969">
    <property type="entry name" value="HemN_C"/>
    <property type="match status" value="1"/>
</dbReference>
<keyword evidence="2" id="KW-0408">Iron</keyword>